<comment type="caution">
    <text evidence="3">The sequence shown here is derived from an EMBL/GenBank/DDBJ whole genome shotgun (WGS) entry which is preliminary data.</text>
</comment>
<gene>
    <name evidence="3" type="ORF">ABC969_15010</name>
</gene>
<dbReference type="Pfam" id="PF02604">
    <property type="entry name" value="PhdYeFM_antitox"/>
    <property type="match status" value="1"/>
</dbReference>
<name>A0ABU9XVZ2_9SPHN</name>
<dbReference type="Gene3D" id="3.40.1620.10">
    <property type="entry name" value="YefM-like domain"/>
    <property type="match status" value="1"/>
</dbReference>
<evidence type="ECO:0000313" key="4">
    <source>
        <dbReference type="Proteomes" id="UP001404104"/>
    </source>
</evidence>
<sequence>MATTVKMHDAKTHLSSLVARAVAGEEIIIARGDAPQVKLTPIAPATKPNRVPGALKGKISIPDGFFDPMTEEELALWEGK</sequence>
<dbReference type="RefSeq" id="WP_345865969.1">
    <property type="nucleotide sequence ID" value="NZ_JBDIMF010000007.1"/>
</dbReference>
<dbReference type="InterPro" id="IPR006442">
    <property type="entry name" value="Antitoxin_Phd/YefM"/>
</dbReference>
<proteinExistence type="inferred from homology"/>
<dbReference type="SUPFAM" id="SSF143120">
    <property type="entry name" value="YefM-like"/>
    <property type="match status" value="1"/>
</dbReference>
<comment type="similarity">
    <text evidence="1 2">Belongs to the phD/YefM antitoxin family.</text>
</comment>
<evidence type="ECO:0000256" key="2">
    <source>
        <dbReference type="RuleBase" id="RU362080"/>
    </source>
</evidence>
<evidence type="ECO:0000313" key="3">
    <source>
        <dbReference type="EMBL" id="MEN2787725.1"/>
    </source>
</evidence>
<dbReference type="EMBL" id="JBDIMF010000007">
    <property type="protein sequence ID" value="MEN2787725.1"/>
    <property type="molecule type" value="Genomic_DNA"/>
</dbReference>
<accession>A0ABU9XVZ2</accession>
<protein>
    <recommendedName>
        <fullName evidence="2">Antitoxin</fullName>
    </recommendedName>
</protein>
<reference evidence="3 4" key="1">
    <citation type="submission" date="2024-05" db="EMBL/GenBank/DDBJ databases">
        <authorList>
            <person name="Liu Q."/>
            <person name="Xin Y.-H."/>
        </authorList>
    </citation>
    <scope>NUCLEOTIDE SEQUENCE [LARGE SCALE GENOMIC DNA]</scope>
    <source>
        <strain evidence="3 4">CGMCC 1.15349</strain>
    </source>
</reference>
<dbReference type="InterPro" id="IPR036165">
    <property type="entry name" value="YefM-like_sf"/>
</dbReference>
<dbReference type="Proteomes" id="UP001404104">
    <property type="component" value="Unassembled WGS sequence"/>
</dbReference>
<comment type="function">
    <text evidence="2">Antitoxin component of a type II toxin-antitoxin (TA) system.</text>
</comment>
<evidence type="ECO:0000256" key="1">
    <source>
        <dbReference type="ARBA" id="ARBA00009981"/>
    </source>
</evidence>
<organism evidence="3 4">
    <name type="scientific">Sphingomonas qilianensis</name>
    <dbReference type="NCBI Taxonomy" id="1736690"/>
    <lineage>
        <taxon>Bacteria</taxon>
        <taxon>Pseudomonadati</taxon>
        <taxon>Pseudomonadota</taxon>
        <taxon>Alphaproteobacteria</taxon>
        <taxon>Sphingomonadales</taxon>
        <taxon>Sphingomonadaceae</taxon>
        <taxon>Sphingomonas</taxon>
    </lineage>
</organism>
<keyword evidence="4" id="KW-1185">Reference proteome</keyword>